<dbReference type="Proteomes" id="UP001386955">
    <property type="component" value="Unassembled WGS sequence"/>
</dbReference>
<evidence type="ECO:0000313" key="2">
    <source>
        <dbReference type="Proteomes" id="UP001386955"/>
    </source>
</evidence>
<dbReference type="AlphaFoldDB" id="A0AAN9XQA4"/>
<gene>
    <name evidence="1" type="ORF">VNO78_13986</name>
</gene>
<accession>A0AAN9XQA4</accession>
<name>A0AAN9XQA4_PSOTE</name>
<organism evidence="1 2">
    <name type="scientific">Psophocarpus tetragonolobus</name>
    <name type="common">Winged bean</name>
    <name type="synonym">Dolichos tetragonolobus</name>
    <dbReference type="NCBI Taxonomy" id="3891"/>
    <lineage>
        <taxon>Eukaryota</taxon>
        <taxon>Viridiplantae</taxon>
        <taxon>Streptophyta</taxon>
        <taxon>Embryophyta</taxon>
        <taxon>Tracheophyta</taxon>
        <taxon>Spermatophyta</taxon>
        <taxon>Magnoliopsida</taxon>
        <taxon>eudicotyledons</taxon>
        <taxon>Gunneridae</taxon>
        <taxon>Pentapetalae</taxon>
        <taxon>rosids</taxon>
        <taxon>fabids</taxon>
        <taxon>Fabales</taxon>
        <taxon>Fabaceae</taxon>
        <taxon>Papilionoideae</taxon>
        <taxon>50 kb inversion clade</taxon>
        <taxon>NPAAA clade</taxon>
        <taxon>indigoferoid/millettioid clade</taxon>
        <taxon>Phaseoleae</taxon>
        <taxon>Psophocarpus</taxon>
    </lineage>
</organism>
<protein>
    <submittedName>
        <fullName evidence="1">Uncharacterized protein</fullName>
    </submittedName>
</protein>
<evidence type="ECO:0000313" key="1">
    <source>
        <dbReference type="EMBL" id="KAK7402039.1"/>
    </source>
</evidence>
<comment type="caution">
    <text evidence="1">The sequence shown here is derived from an EMBL/GenBank/DDBJ whole genome shotgun (WGS) entry which is preliminary data.</text>
</comment>
<proteinExistence type="predicted"/>
<dbReference type="EMBL" id="JAYMYS010000003">
    <property type="protein sequence ID" value="KAK7402039.1"/>
    <property type="molecule type" value="Genomic_DNA"/>
</dbReference>
<keyword evidence="2" id="KW-1185">Reference proteome</keyword>
<sequence length="123" mass="13321">MNALYINVVGMKTLKNDPVSAAPTECMVQWEKTSMSMKARKLQSEACGAMAALGGAFGNTDIGCAWVSSARATGGDKPEEGEDDVKSSYPLCVGRHTCYNEWDKGSRFRKGELNPKTHPQFGL</sequence>
<reference evidence="1 2" key="1">
    <citation type="submission" date="2024-01" db="EMBL/GenBank/DDBJ databases">
        <title>The genomes of 5 underutilized Papilionoideae crops provide insights into root nodulation and disease resistanc.</title>
        <authorList>
            <person name="Jiang F."/>
        </authorList>
    </citation>
    <scope>NUCLEOTIDE SEQUENCE [LARGE SCALE GENOMIC DNA]</scope>
    <source>
        <strain evidence="1">DUOXIRENSHENG_FW03</strain>
        <tissue evidence="1">Leaves</tissue>
    </source>
</reference>